<dbReference type="InParanoid" id="A0A420XSF7"/>
<reference evidence="2 3" key="1">
    <citation type="submission" date="2018-10" db="EMBL/GenBank/DDBJ databases">
        <title>Genomic Encyclopedia of Archaeal and Bacterial Type Strains, Phase II (KMG-II): from individual species to whole genera.</title>
        <authorList>
            <person name="Goeker M."/>
        </authorList>
    </citation>
    <scope>NUCLEOTIDE SEQUENCE [LARGE SCALE GENOMIC DNA]</scope>
    <source>
        <strain evidence="2 3">RP-AC37</strain>
    </source>
</reference>
<comment type="caution">
    <text evidence="2">The sequence shown here is derived from an EMBL/GenBank/DDBJ whole genome shotgun (WGS) entry which is preliminary data.</text>
</comment>
<proteinExistence type="predicted"/>
<dbReference type="Pfam" id="PF03993">
    <property type="entry name" value="DUF349"/>
    <property type="match status" value="3"/>
</dbReference>
<keyword evidence="1" id="KW-0175">Coiled coil</keyword>
<gene>
    <name evidence="2" type="ORF">CLV35_1437</name>
</gene>
<dbReference type="OrthoDB" id="5422202at2"/>
<dbReference type="RefSeq" id="WP_121192738.1">
    <property type="nucleotide sequence ID" value="NZ_RBWV01000010.1"/>
</dbReference>
<protein>
    <submittedName>
        <fullName evidence="2">Uncharacterized protein DUF349</fullName>
    </submittedName>
</protein>
<sequence length="409" mass="45498">MATSEFGRVAEDGTVYVRVGDDERAVGSYPGATPEEALAYFSRKYDALAAEVSLLEQRVRKAEVPAKDVASSVERLRTSVSTANAVGDLAGLGTRLDALAATAAEKQVEADAAKAQAREAARVDKERIVAESESLATSTAWKATGDRFRALLEEWKKAPRLDRRTDDELWKRFSAARSAFDKVRRQHFATLDAERGEAKARKEELVRQAEELSGSTEWGPTAGAYRDLMSRWKAAGRAGRDDEESLWQRFRAAQDAFFAARNAVFDERDSDQKVNLEQKEALAAEAEALLPITDHKAARRALRGIAERWESVGHVPRGDRDRVEGRLRRVEDAVRDAEQDEWRRTNPEARARAEAAVSMLQQAISQLETKAEKARAAGKERELADAEASLEARRSWLAEAERALAEFTR</sequence>
<organism evidence="2 3">
    <name type="scientific">Motilibacter peucedani</name>
    <dbReference type="NCBI Taxonomy" id="598650"/>
    <lineage>
        <taxon>Bacteria</taxon>
        <taxon>Bacillati</taxon>
        <taxon>Actinomycetota</taxon>
        <taxon>Actinomycetes</taxon>
        <taxon>Motilibacterales</taxon>
        <taxon>Motilibacteraceae</taxon>
        <taxon>Motilibacter</taxon>
    </lineage>
</organism>
<feature type="coiled-coil region" evidence="1">
    <location>
        <begin position="320"/>
        <end position="377"/>
    </location>
</feature>
<accession>A0A420XSF7</accession>
<dbReference type="EMBL" id="RBWV01000010">
    <property type="protein sequence ID" value="RKS77739.1"/>
    <property type="molecule type" value="Genomic_DNA"/>
</dbReference>
<name>A0A420XSF7_9ACTN</name>
<dbReference type="InterPro" id="IPR007139">
    <property type="entry name" value="DUF349"/>
</dbReference>
<evidence type="ECO:0000313" key="2">
    <source>
        <dbReference type="EMBL" id="RKS77739.1"/>
    </source>
</evidence>
<dbReference type="Proteomes" id="UP000281955">
    <property type="component" value="Unassembled WGS sequence"/>
</dbReference>
<evidence type="ECO:0000256" key="1">
    <source>
        <dbReference type="SAM" id="Coils"/>
    </source>
</evidence>
<keyword evidence="3" id="KW-1185">Reference proteome</keyword>
<evidence type="ECO:0000313" key="3">
    <source>
        <dbReference type="Proteomes" id="UP000281955"/>
    </source>
</evidence>
<dbReference type="AlphaFoldDB" id="A0A420XSF7"/>